<dbReference type="Proteomes" id="UP001205311">
    <property type="component" value="Unassembled WGS sequence"/>
</dbReference>
<dbReference type="PANTHER" id="PTHR31284">
    <property type="entry name" value="ACID PHOSPHATASE-LIKE PROTEIN"/>
    <property type="match status" value="1"/>
</dbReference>
<accession>A0ABT1I1J5</accession>
<sequence>MFRVRAMAAGVLLTALAVSTATATTAHAAGESLPSYEQWQSDVRRSLEGVDQYLDGARGQGAAIVLDIDNTALETEYHRGRANRPVLDAERHAKRLGMTVLIVSARRVGHEQSALDELRRAGYEPDKICLKRSGEHNAEGKLRCRKQFTQQGYRITANIGNRDTDFQGGYYDRKFKLPDYGGQLS</sequence>
<proteinExistence type="predicted"/>
<name>A0ABT1I1J5_STRSD</name>
<reference evidence="3 4" key="1">
    <citation type="submission" date="2022-06" db="EMBL/GenBank/DDBJ databases">
        <title>Genomic Encyclopedia of Archaeal and Bacterial Type Strains, Phase II (KMG-II): from individual species to whole genera.</title>
        <authorList>
            <person name="Goeker M."/>
        </authorList>
    </citation>
    <scope>NUCLEOTIDE SEQUENCE [LARGE SCALE GENOMIC DNA]</scope>
    <source>
        <strain evidence="3 4">DSM 40477</strain>
    </source>
</reference>
<evidence type="ECO:0000256" key="2">
    <source>
        <dbReference type="SAM" id="SignalP"/>
    </source>
</evidence>
<keyword evidence="1 2" id="KW-0732">Signal</keyword>
<dbReference type="RefSeq" id="WP_253672603.1">
    <property type="nucleotide sequence ID" value="NZ_JAMTCP010000045.1"/>
</dbReference>
<dbReference type="InterPro" id="IPR005519">
    <property type="entry name" value="Acid_phosphat_B-like"/>
</dbReference>
<gene>
    <name evidence="3" type="ORF">LX15_005337</name>
</gene>
<dbReference type="EMBL" id="JAMTCP010000045">
    <property type="protein sequence ID" value="MCP2261611.1"/>
    <property type="molecule type" value="Genomic_DNA"/>
</dbReference>
<dbReference type="Pfam" id="PF03767">
    <property type="entry name" value="Acid_phosphat_B"/>
    <property type="match status" value="1"/>
</dbReference>
<feature type="chain" id="PRO_5046507529" evidence="2">
    <location>
        <begin position="29"/>
        <end position="185"/>
    </location>
</feature>
<dbReference type="InterPro" id="IPR036412">
    <property type="entry name" value="HAD-like_sf"/>
</dbReference>
<feature type="signal peptide" evidence="2">
    <location>
        <begin position="1"/>
        <end position="28"/>
    </location>
</feature>
<evidence type="ECO:0000313" key="3">
    <source>
        <dbReference type="EMBL" id="MCP2261611.1"/>
    </source>
</evidence>
<dbReference type="InterPro" id="IPR023214">
    <property type="entry name" value="HAD_sf"/>
</dbReference>
<protein>
    <submittedName>
        <fullName evidence="3">HAD superfamily, subfamily IIIB (Acid phosphatase)</fullName>
    </submittedName>
</protein>
<dbReference type="SUPFAM" id="SSF56784">
    <property type="entry name" value="HAD-like"/>
    <property type="match status" value="1"/>
</dbReference>
<keyword evidence="4" id="KW-1185">Reference proteome</keyword>
<dbReference type="Gene3D" id="3.40.50.1000">
    <property type="entry name" value="HAD superfamily/HAD-like"/>
    <property type="match status" value="1"/>
</dbReference>
<evidence type="ECO:0000256" key="1">
    <source>
        <dbReference type="ARBA" id="ARBA00022729"/>
    </source>
</evidence>
<dbReference type="PANTHER" id="PTHR31284:SF10">
    <property type="entry name" value="ACID PHOSPHATASE-LIKE PROTEIN"/>
    <property type="match status" value="1"/>
</dbReference>
<organism evidence="3 4">
    <name type="scientific">Streptoalloteichus tenebrarius (strain ATCC 17920 / DSM 40477 / JCM 4838 / CBS 697.72 / NBRC 16177 / NCIMB 11028 / NRRL B-12390 / A12253. 1 / ISP 5477)</name>
    <name type="common">Streptomyces tenebrarius</name>
    <dbReference type="NCBI Taxonomy" id="1933"/>
    <lineage>
        <taxon>Bacteria</taxon>
        <taxon>Bacillati</taxon>
        <taxon>Actinomycetota</taxon>
        <taxon>Actinomycetes</taxon>
        <taxon>Pseudonocardiales</taxon>
        <taxon>Pseudonocardiaceae</taxon>
        <taxon>Streptoalloteichus</taxon>
    </lineage>
</organism>
<comment type="caution">
    <text evidence="3">The sequence shown here is derived from an EMBL/GenBank/DDBJ whole genome shotgun (WGS) entry which is preliminary data.</text>
</comment>
<evidence type="ECO:0000313" key="4">
    <source>
        <dbReference type="Proteomes" id="UP001205311"/>
    </source>
</evidence>